<evidence type="ECO:0000256" key="1">
    <source>
        <dbReference type="ARBA" id="ARBA00022801"/>
    </source>
</evidence>
<name>A0AAD6LVJ4_9ROSI</name>
<evidence type="ECO:0000313" key="3">
    <source>
        <dbReference type="EMBL" id="KAJ6973936.1"/>
    </source>
</evidence>
<dbReference type="PANTHER" id="PTHR31956">
    <property type="entry name" value="NON-SPECIFIC PHOSPHOLIPASE C4-RELATED"/>
    <property type="match status" value="1"/>
</dbReference>
<organism evidence="3 4">
    <name type="scientific">Populus alba x Populus x berolinensis</name>
    <dbReference type="NCBI Taxonomy" id="444605"/>
    <lineage>
        <taxon>Eukaryota</taxon>
        <taxon>Viridiplantae</taxon>
        <taxon>Streptophyta</taxon>
        <taxon>Embryophyta</taxon>
        <taxon>Tracheophyta</taxon>
        <taxon>Spermatophyta</taxon>
        <taxon>Magnoliopsida</taxon>
        <taxon>eudicotyledons</taxon>
        <taxon>Gunneridae</taxon>
        <taxon>Pentapetalae</taxon>
        <taxon>rosids</taxon>
        <taxon>fabids</taxon>
        <taxon>Malpighiales</taxon>
        <taxon>Salicaceae</taxon>
        <taxon>Saliceae</taxon>
        <taxon>Populus</taxon>
    </lineage>
</organism>
<reference evidence="3" key="1">
    <citation type="journal article" date="2023" name="Mol. Ecol. Resour.">
        <title>Chromosome-level genome assembly of a triploid poplar Populus alba 'Berolinensis'.</title>
        <authorList>
            <person name="Chen S."/>
            <person name="Yu Y."/>
            <person name="Wang X."/>
            <person name="Wang S."/>
            <person name="Zhang T."/>
            <person name="Zhou Y."/>
            <person name="He R."/>
            <person name="Meng N."/>
            <person name="Wang Y."/>
            <person name="Liu W."/>
            <person name="Liu Z."/>
            <person name="Liu J."/>
            <person name="Guo Q."/>
            <person name="Huang H."/>
            <person name="Sederoff R.R."/>
            <person name="Wang G."/>
            <person name="Qu G."/>
            <person name="Chen S."/>
        </authorList>
    </citation>
    <scope>NUCLEOTIDE SEQUENCE</scope>
    <source>
        <strain evidence="3">SC-2020</strain>
    </source>
</reference>
<keyword evidence="2" id="KW-0732">Signal</keyword>
<dbReference type="EMBL" id="JAQIZT010000013">
    <property type="protein sequence ID" value="KAJ6973936.1"/>
    <property type="molecule type" value="Genomic_DNA"/>
</dbReference>
<proteinExistence type="predicted"/>
<feature type="chain" id="PRO_5042101127" evidence="2">
    <location>
        <begin position="27"/>
        <end position="237"/>
    </location>
</feature>
<keyword evidence="1" id="KW-0378">Hydrolase</keyword>
<dbReference type="Proteomes" id="UP001164929">
    <property type="component" value="Chromosome 13"/>
</dbReference>
<evidence type="ECO:0000313" key="4">
    <source>
        <dbReference type="Proteomes" id="UP001164929"/>
    </source>
</evidence>
<sequence>MGSNRKQFQSTRIGLRILLFVTVVFASVPASTQPNRLYVHSATSHGATSNNRQLLIEGYPQKTIFESLDESWFYFWIYYQYPPATLFYSPDDIVGPTPYNFKFDRLGVRVPAFLISPWIEPEQCYMRLRDHILHQSSSILLLAATVKKIFNLKEFLTKRDAWAGTFEGILTRTSPRVDCPRVLQKKTRNLVKFQEELVEMAAVLNGDLTKDIYPQQLVDGLNVSDGAKYVRKHSRGL</sequence>
<comment type="caution">
    <text evidence="3">The sequence shown here is derived from an EMBL/GenBank/DDBJ whole genome shotgun (WGS) entry which is preliminary data.</text>
</comment>
<evidence type="ECO:0000256" key="2">
    <source>
        <dbReference type="SAM" id="SignalP"/>
    </source>
</evidence>
<feature type="signal peptide" evidence="2">
    <location>
        <begin position="1"/>
        <end position="26"/>
    </location>
</feature>
<gene>
    <name evidence="3" type="ORF">NC653_030086</name>
</gene>
<dbReference type="AlphaFoldDB" id="A0AAD6LVJ4"/>
<protein>
    <submittedName>
        <fullName evidence="3">Uncharacterized protein</fullName>
    </submittedName>
</protein>
<dbReference type="PANTHER" id="PTHR31956:SF28">
    <property type="entry name" value="NON-SPECIFIC PHOSPHOLIPASE C4-RELATED"/>
    <property type="match status" value="1"/>
</dbReference>
<dbReference type="GO" id="GO:0009395">
    <property type="term" value="P:phospholipid catabolic process"/>
    <property type="evidence" value="ECO:0007669"/>
    <property type="project" value="TreeGrafter"/>
</dbReference>
<dbReference type="Pfam" id="PF04185">
    <property type="entry name" value="Phosphoesterase"/>
    <property type="match status" value="2"/>
</dbReference>
<accession>A0AAD6LVJ4</accession>
<dbReference type="InterPro" id="IPR017850">
    <property type="entry name" value="Alkaline_phosphatase_core_sf"/>
</dbReference>
<dbReference type="Gene3D" id="3.40.720.10">
    <property type="entry name" value="Alkaline Phosphatase, subunit A"/>
    <property type="match status" value="1"/>
</dbReference>
<dbReference type="GO" id="GO:0016788">
    <property type="term" value="F:hydrolase activity, acting on ester bonds"/>
    <property type="evidence" value="ECO:0007669"/>
    <property type="project" value="InterPro"/>
</dbReference>
<dbReference type="InterPro" id="IPR007312">
    <property type="entry name" value="Phosphoesterase"/>
</dbReference>
<keyword evidence="4" id="KW-1185">Reference proteome</keyword>